<comment type="caution">
    <text evidence="2">The sequence shown here is derived from an EMBL/GenBank/DDBJ whole genome shotgun (WGS) entry which is preliminary data.</text>
</comment>
<dbReference type="PROSITE" id="PS51257">
    <property type="entry name" value="PROKAR_LIPOPROTEIN"/>
    <property type="match status" value="1"/>
</dbReference>
<sequence length="377" mass="40875">MIKKLVYGLAIIAGLVSCNDDYTDWASPQSNDSKEPVDKIAFMVEPAVSAIDFVVETAENIQLFTTSLQDGQVSEYALTLSAEGKDKTAALSATAAGMVASTDLANAVAAIYGKSPEERTVAVEVAADVTVKTEDGSIITKKKASPFTLKVKLNTPLEYFLVGDVTSWADKSAKCMLYPQGDKKYAYTTDFTKTENGVQTAGNLKIWLGADIGNWDNCYGAESDGDNAVSGKLVSVNARAIACPEVGKFYKLEVDFSTNEYAWTELTDQAPESYTHISLIGDYNDWDTAGSEKDLEQITPHNWYIAGFEPGKDGVLKLRADHKWDISWGAATDNVTIADKNYLSLTTADGKNVVVPNGKYNVFFNDITGEVVFQTAE</sequence>
<feature type="domain" description="Outer membrane protein SusF N-terminal" evidence="1">
    <location>
        <begin position="18"/>
        <end position="133"/>
    </location>
</feature>
<evidence type="ECO:0000313" key="2">
    <source>
        <dbReference type="EMBL" id="RGX00710.1"/>
    </source>
</evidence>
<evidence type="ECO:0000313" key="3">
    <source>
        <dbReference type="Proteomes" id="UP000284777"/>
    </source>
</evidence>
<dbReference type="RefSeq" id="WP_117901669.1">
    <property type="nucleotide sequence ID" value="NZ_QSBD01000001.1"/>
</dbReference>
<dbReference type="Gene3D" id="2.60.40.3620">
    <property type="match status" value="2"/>
</dbReference>
<reference evidence="2 3" key="1">
    <citation type="submission" date="2018-08" db="EMBL/GenBank/DDBJ databases">
        <title>A genome reference for cultivated species of the human gut microbiota.</title>
        <authorList>
            <person name="Zou Y."/>
            <person name="Xue W."/>
            <person name="Luo G."/>
        </authorList>
    </citation>
    <scope>NUCLEOTIDE SEQUENCE [LARGE SCALE GENOMIC DNA]</scope>
    <source>
        <strain evidence="2 3">AF05-4</strain>
    </source>
</reference>
<evidence type="ECO:0000259" key="1">
    <source>
        <dbReference type="Pfam" id="PF17142"/>
    </source>
</evidence>
<organism evidence="2 3">
    <name type="scientific">Bacteroides stercoris</name>
    <dbReference type="NCBI Taxonomy" id="46506"/>
    <lineage>
        <taxon>Bacteria</taxon>
        <taxon>Pseudomonadati</taxon>
        <taxon>Bacteroidota</taxon>
        <taxon>Bacteroidia</taxon>
        <taxon>Bacteroidales</taxon>
        <taxon>Bacteroidaceae</taxon>
        <taxon>Bacteroides</taxon>
    </lineage>
</organism>
<dbReference type="Pfam" id="PF17142">
    <property type="entry name" value="SusF_N"/>
    <property type="match status" value="1"/>
</dbReference>
<proteinExistence type="predicted"/>
<accession>A0A413E790</accession>
<name>A0A413E790_BACSE</name>
<protein>
    <submittedName>
        <fullName evidence="2">DUF5115 domain-containing protein</fullName>
    </submittedName>
</protein>
<dbReference type="InterPro" id="IPR033408">
    <property type="entry name" value="SusF_N"/>
</dbReference>
<gene>
    <name evidence="2" type="ORF">DWV41_01950</name>
</gene>
<dbReference type="EMBL" id="QSBD01000001">
    <property type="protein sequence ID" value="RGX00710.1"/>
    <property type="molecule type" value="Genomic_DNA"/>
</dbReference>
<dbReference type="AlphaFoldDB" id="A0A413E790"/>
<dbReference type="Proteomes" id="UP000284777">
    <property type="component" value="Unassembled WGS sequence"/>
</dbReference>